<evidence type="ECO:0000313" key="1">
    <source>
        <dbReference type="EMBL" id="MTD33349.1"/>
    </source>
</evidence>
<dbReference type="EMBL" id="WLYX01000001">
    <property type="protein sequence ID" value="MTD33349.1"/>
    <property type="molecule type" value="Genomic_DNA"/>
</dbReference>
<evidence type="ECO:0008006" key="3">
    <source>
        <dbReference type="Google" id="ProtNLM"/>
    </source>
</evidence>
<dbReference type="AlphaFoldDB" id="A0A844GCH4"/>
<reference evidence="1 2" key="1">
    <citation type="submission" date="2019-11" db="EMBL/GenBank/DDBJ databases">
        <title>Draft genome sequence of Paludibacterium sp. dN18-1.</title>
        <authorList>
            <person name="Im W.-T."/>
        </authorList>
    </citation>
    <scope>NUCLEOTIDE SEQUENCE [LARGE SCALE GENOMIC DNA]</scope>
    <source>
        <strain evidence="2">dN 18-1</strain>
    </source>
</reference>
<accession>A0A844GCH4</accession>
<keyword evidence="2" id="KW-1185">Reference proteome</keyword>
<protein>
    <recommendedName>
        <fullName evidence="3">Solute-binding protein family 3/N-terminal domain-containing protein</fullName>
    </recommendedName>
</protein>
<dbReference type="Proteomes" id="UP000446658">
    <property type="component" value="Unassembled WGS sequence"/>
</dbReference>
<sequence length="184" mass="20793">MPPCCGPYCVARFRAVSLRAGLMVDTGAPYTYAPDTPQASLYRSALEQITRQSGIRFQVDYYPAPRIQQLFEVGKLDVEVGVHPSWRTLSPVGGFYTEPIGTVEYMLCFHPGQWRQVNHPADLKGWIVGTLHGQRYPEFDAAFASGLLRRDDAMTENELISKLRLGRNNVAILDRHQAEWLSHQ</sequence>
<gene>
    <name evidence="1" type="ORF">GKE73_10140</name>
</gene>
<name>A0A844GCH4_9NEIS</name>
<proteinExistence type="predicted"/>
<evidence type="ECO:0000313" key="2">
    <source>
        <dbReference type="Proteomes" id="UP000446658"/>
    </source>
</evidence>
<dbReference type="SUPFAM" id="SSF53850">
    <property type="entry name" value="Periplasmic binding protein-like II"/>
    <property type="match status" value="1"/>
</dbReference>
<comment type="caution">
    <text evidence="1">The sequence shown here is derived from an EMBL/GenBank/DDBJ whole genome shotgun (WGS) entry which is preliminary data.</text>
</comment>
<organism evidence="1 2">
    <name type="scientific">Paludibacterium denitrificans</name>
    <dbReference type="NCBI Taxonomy" id="2675226"/>
    <lineage>
        <taxon>Bacteria</taxon>
        <taxon>Pseudomonadati</taxon>
        <taxon>Pseudomonadota</taxon>
        <taxon>Betaproteobacteria</taxon>
        <taxon>Neisseriales</taxon>
        <taxon>Chromobacteriaceae</taxon>
        <taxon>Paludibacterium</taxon>
    </lineage>
</organism>